<keyword evidence="7 13" id="KW-0479">Metal-binding</keyword>
<sequence length="282" mass="32211">SGGQCKWYQHRNLSERGNFCDKYGGYGAFCSCEKPWIPRINDHGSGFEIKEVIPIALVTATRISNILRVISFLHNMPGGIDTPVVVFVDDSHNAEAEALGNLLNVTIVFRQQPQLRETSGHMDHRMNIHMKFTLEQIFLRFPESDKIILLEDDLDLAPDMLQYFHQTAPLIDGDPSLMCVNAYNFNSFPHTAKDSTRLYRVYGWPAYGWMVSRKWAHKLIKHWPDQTLNAGWDLYLRDGVGSQMGEWAIIIPEVPRTKHRGGGGVHTTGLKQERFSNQRTLN</sequence>
<dbReference type="EMBL" id="CAXKWB010089111">
    <property type="protein sequence ID" value="CAL4213452.1"/>
    <property type="molecule type" value="Genomic_DNA"/>
</dbReference>
<evidence type="ECO:0000256" key="10">
    <source>
        <dbReference type="ARBA" id="ARBA00023034"/>
    </source>
</evidence>
<dbReference type="PANTHER" id="PTHR46396:SF2">
    <property type="entry name" value="ILEI_PANDER DOMAIN-CONTAINING PROTEIN"/>
    <property type="match status" value="1"/>
</dbReference>
<dbReference type="GO" id="GO:0016266">
    <property type="term" value="P:protein O-linked glycosylation via N-acetyl-galactosamine"/>
    <property type="evidence" value="ECO:0007669"/>
    <property type="project" value="TreeGrafter"/>
</dbReference>
<keyword evidence="8 13" id="KW-0735">Signal-anchor</keyword>
<accession>A0AAV2SKA3</accession>
<dbReference type="InterPro" id="IPR029044">
    <property type="entry name" value="Nucleotide-diphossugar_trans"/>
</dbReference>
<comment type="pathway">
    <text evidence="2 13">Protein modification; protein glycosylation.</text>
</comment>
<evidence type="ECO:0000256" key="14">
    <source>
        <dbReference type="SAM" id="MobiDB-lite"/>
    </source>
</evidence>
<comment type="similarity">
    <text evidence="3 13">Belongs to the glycosyltransferase 13 family.</text>
</comment>
<keyword evidence="10 13" id="KW-0333">Golgi apparatus</keyword>
<keyword evidence="11" id="KW-0472">Membrane</keyword>
<dbReference type="Proteomes" id="UP001497623">
    <property type="component" value="Unassembled WGS sequence"/>
</dbReference>
<name>A0AAV2SKA3_MEGNR</name>
<comment type="function">
    <text evidence="13">Initiates complex N-linked carbohydrate formation. Essential for the conversion of high-mannose to hybrid and complex N-glycans.</text>
</comment>
<dbReference type="GO" id="GO:0047223">
    <property type="term" value="F:beta-1,3-galactosyl-O-glycosyl-glycoprotein beta-1,3-N-acetylglucosaminyltransferase activity"/>
    <property type="evidence" value="ECO:0007669"/>
    <property type="project" value="TreeGrafter"/>
</dbReference>
<gene>
    <name evidence="15" type="ORF">MNOR_LOCUS38556</name>
</gene>
<comment type="caution">
    <text evidence="15">The sequence shown here is derived from an EMBL/GenBank/DDBJ whole genome shotgun (WGS) entry which is preliminary data.</text>
</comment>
<keyword evidence="9" id="KW-1133">Transmembrane helix</keyword>
<proteinExistence type="inferred from homology"/>
<evidence type="ECO:0000313" key="15">
    <source>
        <dbReference type="EMBL" id="CAL4213452.1"/>
    </source>
</evidence>
<dbReference type="EC" id="2.4.1.101" evidence="13"/>
<evidence type="ECO:0000256" key="9">
    <source>
        <dbReference type="ARBA" id="ARBA00022989"/>
    </source>
</evidence>
<evidence type="ECO:0000256" key="5">
    <source>
        <dbReference type="ARBA" id="ARBA00022679"/>
    </source>
</evidence>
<organism evidence="15 16">
    <name type="scientific">Meganyctiphanes norvegica</name>
    <name type="common">Northern krill</name>
    <name type="synonym">Thysanopoda norvegica</name>
    <dbReference type="NCBI Taxonomy" id="48144"/>
    <lineage>
        <taxon>Eukaryota</taxon>
        <taxon>Metazoa</taxon>
        <taxon>Ecdysozoa</taxon>
        <taxon>Arthropoda</taxon>
        <taxon>Crustacea</taxon>
        <taxon>Multicrustacea</taxon>
        <taxon>Malacostraca</taxon>
        <taxon>Eumalacostraca</taxon>
        <taxon>Eucarida</taxon>
        <taxon>Euphausiacea</taxon>
        <taxon>Euphausiidae</taxon>
        <taxon>Meganyctiphanes</taxon>
    </lineage>
</organism>
<evidence type="ECO:0000256" key="1">
    <source>
        <dbReference type="ARBA" id="ARBA00004323"/>
    </source>
</evidence>
<evidence type="ECO:0000256" key="11">
    <source>
        <dbReference type="ARBA" id="ARBA00023136"/>
    </source>
</evidence>
<reference evidence="15 16" key="1">
    <citation type="submission" date="2024-05" db="EMBL/GenBank/DDBJ databases">
        <authorList>
            <person name="Wallberg A."/>
        </authorList>
    </citation>
    <scope>NUCLEOTIDE SEQUENCE [LARGE SCALE GENOMIC DNA]</scope>
</reference>
<dbReference type="AlphaFoldDB" id="A0AAV2SKA3"/>
<feature type="region of interest" description="Disordered" evidence="14">
    <location>
        <begin position="258"/>
        <end position="282"/>
    </location>
</feature>
<dbReference type="GO" id="GO:0030145">
    <property type="term" value="F:manganese ion binding"/>
    <property type="evidence" value="ECO:0007669"/>
    <property type="project" value="UniProtKB-UniRule"/>
</dbReference>
<keyword evidence="16" id="KW-1185">Reference proteome</keyword>
<comment type="subcellular location">
    <subcellularLocation>
        <location evidence="1 13">Golgi apparatus membrane</location>
        <topology evidence="1 13">Single-pass type II membrane protein</topology>
    </subcellularLocation>
</comment>
<evidence type="ECO:0000313" key="16">
    <source>
        <dbReference type="Proteomes" id="UP001497623"/>
    </source>
</evidence>
<evidence type="ECO:0000256" key="13">
    <source>
        <dbReference type="RuleBase" id="RU368119"/>
    </source>
</evidence>
<keyword evidence="4 13" id="KW-0328">Glycosyltransferase</keyword>
<dbReference type="InterPro" id="IPR004139">
    <property type="entry name" value="Glyco_trans_13"/>
</dbReference>
<dbReference type="Pfam" id="PF03071">
    <property type="entry name" value="GNT-I"/>
    <property type="match status" value="1"/>
</dbReference>
<keyword evidence="5" id="KW-0808">Transferase</keyword>
<comment type="catalytic activity">
    <reaction evidence="13">
        <text>N(4)-(alpha-D-Man-(1-&gt;3)-[alpha-D-Man-(1-&gt;3)-[alpha-D-Man-(1-&gt;6)]-alpha-D-Man-(1-&gt;6)]-beta-D-Man-(1-&gt;4)-beta-D-GlcNAc-(1-&gt;4)-beta-D-GlcNAc)-L-asparaginyl-[protein] (N-glucan mannose isomer 5A1,2) + UDP-N-acetyl-alpha-D-glucosamine = N(4)-{beta-D-GlcNAc-(1-&gt;2)-alpha-D-Man-(1-&gt;3)-[alpha-D-Man-(1-&gt;3)-[alpha-D-Man-(1-&gt;6)]-alpha-D-Man-(1-&gt;6)]-beta-D-Man-(1-&gt;4)-beta-D-GlcNAc-(1-&gt;4)-beta-D-GlcNAc}-L-asparaginyl-[protein] + UDP + H(+)</text>
        <dbReference type="Rhea" id="RHEA:11456"/>
        <dbReference type="Rhea" id="RHEA-COMP:14367"/>
        <dbReference type="Rhea" id="RHEA-COMP:14368"/>
        <dbReference type="ChEBI" id="CHEBI:15378"/>
        <dbReference type="ChEBI" id="CHEBI:57705"/>
        <dbReference type="ChEBI" id="CHEBI:58223"/>
        <dbReference type="ChEBI" id="CHEBI:59087"/>
        <dbReference type="ChEBI" id="CHEBI:60625"/>
        <dbReference type="EC" id="2.4.1.101"/>
    </reaction>
</comment>
<evidence type="ECO:0000256" key="3">
    <source>
        <dbReference type="ARBA" id="ARBA00006492"/>
    </source>
</evidence>
<evidence type="ECO:0000256" key="2">
    <source>
        <dbReference type="ARBA" id="ARBA00004922"/>
    </source>
</evidence>
<dbReference type="SUPFAM" id="SSF53448">
    <property type="entry name" value="Nucleotide-diphospho-sugar transferases"/>
    <property type="match status" value="1"/>
</dbReference>
<feature type="non-terminal residue" evidence="15">
    <location>
        <position position="1"/>
    </location>
</feature>
<keyword evidence="12 13" id="KW-0464">Manganese</keyword>
<evidence type="ECO:0000256" key="7">
    <source>
        <dbReference type="ARBA" id="ARBA00022723"/>
    </source>
</evidence>
<comment type="cofactor">
    <cofactor evidence="13">
        <name>Mn(2+)</name>
        <dbReference type="ChEBI" id="CHEBI:29035"/>
    </cofactor>
    <text evidence="13">The cofactor is mostly bound to the substrate.</text>
</comment>
<evidence type="ECO:0000256" key="8">
    <source>
        <dbReference type="ARBA" id="ARBA00022968"/>
    </source>
</evidence>
<dbReference type="GO" id="GO:0003827">
    <property type="term" value="F:alpha-1,3-mannosylglycoprotein 2-beta-N-acetylglucosaminyltransferase activity"/>
    <property type="evidence" value="ECO:0007669"/>
    <property type="project" value="UniProtKB-UniRule"/>
</dbReference>
<dbReference type="GO" id="GO:0000139">
    <property type="term" value="C:Golgi membrane"/>
    <property type="evidence" value="ECO:0007669"/>
    <property type="project" value="UniProtKB-SubCell"/>
</dbReference>
<keyword evidence="6" id="KW-0812">Transmembrane</keyword>
<protein>
    <recommendedName>
        <fullName evidence="13">Alpha-1,3-mannosyl-glycoprotein 2-beta-N-acetylglucosaminyltransferase</fullName>
        <shortName evidence="13">GNT-I</shortName>
        <shortName evidence="13">GlcNAc-T I</shortName>
        <ecNumber evidence="13">2.4.1.101</ecNumber>
    </recommendedName>
    <alternativeName>
        <fullName evidence="13">N-glycosyl-oligosaccharide-glycoprotein N-acetylglucosaminyltransferase I</fullName>
    </alternativeName>
</protein>
<evidence type="ECO:0000256" key="6">
    <source>
        <dbReference type="ARBA" id="ARBA00022692"/>
    </source>
</evidence>
<evidence type="ECO:0000256" key="4">
    <source>
        <dbReference type="ARBA" id="ARBA00022676"/>
    </source>
</evidence>
<dbReference type="InterPro" id="IPR052463">
    <property type="entry name" value="O-linked_mannose_GnT"/>
</dbReference>
<dbReference type="Gene3D" id="3.90.550.10">
    <property type="entry name" value="Spore Coat Polysaccharide Biosynthesis Protein SpsA, Chain A"/>
    <property type="match status" value="1"/>
</dbReference>
<feature type="non-terminal residue" evidence="15">
    <location>
        <position position="282"/>
    </location>
</feature>
<evidence type="ECO:0000256" key="12">
    <source>
        <dbReference type="ARBA" id="ARBA00023211"/>
    </source>
</evidence>
<dbReference type="PANTHER" id="PTHR46396">
    <property type="entry name" value="PROTEIN O-LINKED-MANNOSE BETA-1,2-N-ACETYLGLUCOSAMINYLTRANSFERASE 1"/>
    <property type="match status" value="1"/>
</dbReference>